<protein>
    <submittedName>
        <fullName evidence="2">Uncharacterized protein</fullName>
    </submittedName>
</protein>
<reference evidence="3" key="1">
    <citation type="submission" date="2017-10" db="EMBL/GenBank/DDBJ databases">
        <authorList>
            <person name="Regsiter A."/>
            <person name="William W."/>
        </authorList>
    </citation>
    <scope>NUCLEOTIDE SEQUENCE [LARGE SCALE GENOMIC DNA]</scope>
</reference>
<organism evidence="2 3">
    <name type="scientific">Methylorubrum extorquens</name>
    <name type="common">Methylobacterium dichloromethanicum</name>
    <name type="synonym">Methylobacterium extorquens</name>
    <dbReference type="NCBI Taxonomy" id="408"/>
    <lineage>
        <taxon>Bacteria</taxon>
        <taxon>Pseudomonadati</taxon>
        <taxon>Pseudomonadota</taxon>
        <taxon>Alphaproteobacteria</taxon>
        <taxon>Hyphomicrobiales</taxon>
        <taxon>Methylobacteriaceae</taxon>
        <taxon>Methylorubrum</taxon>
    </lineage>
</organism>
<dbReference type="EMBL" id="LT962688">
    <property type="protein sequence ID" value="SOR32376.1"/>
    <property type="molecule type" value="Genomic_DNA"/>
</dbReference>
<gene>
    <name evidence="2" type="ORF">TK0001_5817</name>
</gene>
<evidence type="ECO:0000256" key="1">
    <source>
        <dbReference type="SAM" id="MobiDB-lite"/>
    </source>
</evidence>
<evidence type="ECO:0000313" key="3">
    <source>
        <dbReference type="Proteomes" id="UP000233769"/>
    </source>
</evidence>
<accession>A0A2N9AYG9</accession>
<proteinExistence type="predicted"/>
<dbReference type="AlphaFoldDB" id="A0A2N9AYG9"/>
<dbReference type="Proteomes" id="UP000233769">
    <property type="component" value="Chromosome tk0001"/>
</dbReference>
<evidence type="ECO:0000313" key="2">
    <source>
        <dbReference type="EMBL" id="SOR32376.1"/>
    </source>
</evidence>
<sequence length="72" mass="7866">MLPQAAKGIHAQPIVCKYSMATPDDDRDGRLSGPVRTPVNGATDQAPARPVGQRRRNVRSTSAARRNRPDCR</sequence>
<name>A0A2N9AYG9_METEX</name>
<feature type="region of interest" description="Disordered" evidence="1">
    <location>
        <begin position="20"/>
        <end position="72"/>
    </location>
</feature>